<feature type="non-terminal residue" evidence="1">
    <location>
        <position position="49"/>
    </location>
</feature>
<gene>
    <name evidence="1" type="ORF">LCGC14_2566620</name>
</gene>
<protein>
    <submittedName>
        <fullName evidence="1">Uncharacterized protein</fullName>
    </submittedName>
</protein>
<evidence type="ECO:0000313" key="1">
    <source>
        <dbReference type="EMBL" id="KKL09359.1"/>
    </source>
</evidence>
<dbReference type="AlphaFoldDB" id="A0A0F9AIF6"/>
<proteinExistence type="predicted"/>
<name>A0A0F9AIF6_9ZZZZ</name>
<comment type="caution">
    <text evidence="1">The sequence shown here is derived from an EMBL/GenBank/DDBJ whole genome shotgun (WGS) entry which is preliminary data.</text>
</comment>
<organism evidence="1">
    <name type="scientific">marine sediment metagenome</name>
    <dbReference type="NCBI Taxonomy" id="412755"/>
    <lineage>
        <taxon>unclassified sequences</taxon>
        <taxon>metagenomes</taxon>
        <taxon>ecological metagenomes</taxon>
    </lineage>
</organism>
<accession>A0A0F9AIF6</accession>
<reference evidence="1" key="1">
    <citation type="journal article" date="2015" name="Nature">
        <title>Complex archaea that bridge the gap between prokaryotes and eukaryotes.</title>
        <authorList>
            <person name="Spang A."/>
            <person name="Saw J.H."/>
            <person name="Jorgensen S.L."/>
            <person name="Zaremba-Niedzwiedzka K."/>
            <person name="Martijn J."/>
            <person name="Lind A.E."/>
            <person name="van Eijk R."/>
            <person name="Schleper C."/>
            <person name="Guy L."/>
            <person name="Ettema T.J."/>
        </authorList>
    </citation>
    <scope>NUCLEOTIDE SEQUENCE</scope>
</reference>
<dbReference type="EMBL" id="LAZR01042513">
    <property type="protein sequence ID" value="KKL09359.1"/>
    <property type="molecule type" value="Genomic_DNA"/>
</dbReference>
<sequence length="49" mass="5772">MREVEMVDQSWTRTDKETGKTSIVDNRYVRERIEGYYVFPVIAMTTGLV</sequence>